<dbReference type="Pfam" id="PF22199">
    <property type="entry name" value="FKBP26_IF"/>
    <property type="match status" value="1"/>
</dbReference>
<comment type="subcellular location">
    <subcellularLocation>
        <location evidence="2">Cytoplasm</location>
    </subcellularLocation>
</comment>
<evidence type="ECO:0000256" key="2">
    <source>
        <dbReference type="ARBA" id="ARBA00004496"/>
    </source>
</evidence>
<dbReference type="EMBL" id="LR216287">
    <property type="protein sequence ID" value="VFJ15042.1"/>
    <property type="molecule type" value="Genomic_DNA"/>
</dbReference>
<dbReference type="GO" id="GO:0005737">
    <property type="term" value="C:cytoplasm"/>
    <property type="evidence" value="ECO:0007669"/>
    <property type="project" value="UniProtKB-SubCell"/>
</dbReference>
<keyword evidence="5 8" id="KW-0697">Rotamase</keyword>
<sequence length="284" mass="31996">MTLEKGSLILLDYTAKIKDSNEIFETTRIEDVKNNPDFDPNKKYEPRLLGVGEGWVLKGLDEALLQSSIGTPINIEIPPEKAFGERDPSKVRMIPLRKLGEKANEVNVGDVIEIDDRIGIVRFIGSGRVQVDFNHKYAGRTLVYDANIVKKLENDDEKISNLIKRRLPIETQEVKFEIKDSDLEISLPENTFLIEGIQIIKRGISADIFKFVPSLKNIIFVEKYTNPSSTIGTSTELSEKTSEPEEKNNSVTESENKNTLGENSKKNEDNNPKDVASEKSKSEQ</sequence>
<evidence type="ECO:0000256" key="7">
    <source>
        <dbReference type="ARBA" id="ARBA00023235"/>
    </source>
</evidence>
<evidence type="ECO:0000256" key="3">
    <source>
        <dbReference type="ARBA" id="ARBA00006577"/>
    </source>
</evidence>
<evidence type="ECO:0000256" key="9">
    <source>
        <dbReference type="RuleBase" id="RU003915"/>
    </source>
</evidence>
<dbReference type="PANTHER" id="PTHR47861:SF3">
    <property type="entry name" value="FKBP-TYPE PEPTIDYL-PROLYL CIS-TRANS ISOMERASE SLYD"/>
    <property type="match status" value="1"/>
</dbReference>
<evidence type="ECO:0000256" key="4">
    <source>
        <dbReference type="ARBA" id="ARBA00022490"/>
    </source>
</evidence>
<proteinExistence type="inferred from homology"/>
<dbReference type="PROSITE" id="PS50059">
    <property type="entry name" value="FKBP_PPIASE"/>
    <property type="match status" value="1"/>
</dbReference>
<feature type="domain" description="PPIase FKBP-type" evidence="11">
    <location>
        <begin position="6"/>
        <end position="95"/>
    </location>
</feature>
<feature type="compositionally biased region" description="Polar residues" evidence="10">
    <location>
        <begin position="249"/>
        <end position="262"/>
    </location>
</feature>
<dbReference type="AlphaFoldDB" id="A0A484IGA4"/>
<dbReference type="InterPro" id="IPR054016">
    <property type="entry name" value="FKBP26_IF"/>
</dbReference>
<dbReference type="Gene3D" id="2.40.10.330">
    <property type="match status" value="1"/>
</dbReference>
<feature type="compositionally biased region" description="Basic and acidic residues" evidence="10">
    <location>
        <begin position="237"/>
        <end position="248"/>
    </location>
</feature>
<dbReference type="InterPro" id="IPR048261">
    <property type="entry name" value="SlpA/SlyD-like_ins_sf"/>
</dbReference>
<keyword evidence="4" id="KW-0963">Cytoplasm</keyword>
<keyword evidence="6" id="KW-0143">Chaperone</keyword>
<dbReference type="RefSeq" id="WP_134485072.1">
    <property type="nucleotide sequence ID" value="NZ_LR216287.1"/>
</dbReference>
<organism evidence="12 13">
    <name type="scientific">Candidatus Nitrosocosmicus franklandianus</name>
    <dbReference type="NCBI Taxonomy" id="1798806"/>
    <lineage>
        <taxon>Archaea</taxon>
        <taxon>Nitrososphaerota</taxon>
        <taxon>Nitrososphaeria</taxon>
        <taxon>Nitrososphaerales</taxon>
        <taxon>Nitrososphaeraceae</taxon>
        <taxon>Candidatus Nitrosocosmicus</taxon>
    </lineage>
</organism>
<dbReference type="Gene3D" id="3.30.70.2210">
    <property type="match status" value="1"/>
</dbReference>
<comment type="similarity">
    <text evidence="3 9">Belongs to the FKBP-type PPIase family.</text>
</comment>
<dbReference type="Gene3D" id="3.10.50.40">
    <property type="match status" value="1"/>
</dbReference>
<accession>A0A484IGA4</accession>
<name>A0A484IGA4_9ARCH</name>
<reference evidence="12 13" key="1">
    <citation type="submission" date="2019-02" db="EMBL/GenBank/DDBJ databases">
        <authorList>
            <person name="Lehtovirta-Morley E L."/>
        </authorList>
    </citation>
    <scope>NUCLEOTIDE SEQUENCE [LARGE SCALE GENOMIC DNA]</scope>
    <source>
        <strain evidence="12">NFRAN1</strain>
    </source>
</reference>
<evidence type="ECO:0000256" key="1">
    <source>
        <dbReference type="ARBA" id="ARBA00000971"/>
    </source>
</evidence>
<keyword evidence="7 8" id="KW-0413">Isomerase</keyword>
<feature type="region of interest" description="Disordered" evidence="10">
    <location>
        <begin position="230"/>
        <end position="284"/>
    </location>
</feature>
<evidence type="ECO:0000256" key="10">
    <source>
        <dbReference type="SAM" id="MobiDB-lite"/>
    </source>
</evidence>
<evidence type="ECO:0000256" key="5">
    <source>
        <dbReference type="ARBA" id="ARBA00023110"/>
    </source>
</evidence>
<keyword evidence="13" id="KW-1185">Reference proteome</keyword>
<dbReference type="PANTHER" id="PTHR47861">
    <property type="entry name" value="FKBP-TYPE PEPTIDYL-PROLYL CIS-TRANS ISOMERASE SLYD"/>
    <property type="match status" value="1"/>
</dbReference>
<dbReference type="InterPro" id="IPR001179">
    <property type="entry name" value="PPIase_FKBP_dom"/>
</dbReference>
<dbReference type="Proteomes" id="UP000294299">
    <property type="component" value="Chromosome NFRAN"/>
</dbReference>
<evidence type="ECO:0000313" key="12">
    <source>
        <dbReference type="EMBL" id="VFJ15042.1"/>
    </source>
</evidence>
<protein>
    <recommendedName>
        <fullName evidence="9">Peptidyl-prolyl cis-trans isomerase</fullName>
        <ecNumber evidence="9">5.2.1.8</ecNumber>
    </recommendedName>
</protein>
<dbReference type="OrthoDB" id="8615at2157"/>
<dbReference type="EC" id="5.2.1.8" evidence="9"/>
<dbReference type="Pfam" id="PF00254">
    <property type="entry name" value="FKBP_C"/>
    <property type="match status" value="1"/>
</dbReference>
<evidence type="ECO:0000256" key="8">
    <source>
        <dbReference type="PROSITE-ProRule" id="PRU00277"/>
    </source>
</evidence>
<dbReference type="InterPro" id="IPR046357">
    <property type="entry name" value="PPIase_dom_sf"/>
</dbReference>
<dbReference type="GO" id="GO:0042026">
    <property type="term" value="P:protein refolding"/>
    <property type="evidence" value="ECO:0007669"/>
    <property type="project" value="UniProtKB-ARBA"/>
</dbReference>
<dbReference type="GO" id="GO:0003755">
    <property type="term" value="F:peptidyl-prolyl cis-trans isomerase activity"/>
    <property type="evidence" value="ECO:0007669"/>
    <property type="project" value="UniProtKB-UniRule"/>
</dbReference>
<gene>
    <name evidence="12" type="ORF">NFRAN_2719</name>
</gene>
<dbReference type="InterPro" id="IPR040825">
    <property type="entry name" value="FKBP26_C"/>
</dbReference>
<evidence type="ECO:0000259" key="11">
    <source>
        <dbReference type="PROSITE" id="PS50059"/>
    </source>
</evidence>
<dbReference type="Pfam" id="PF18046">
    <property type="entry name" value="FKBP26_C"/>
    <property type="match status" value="1"/>
</dbReference>
<comment type="catalytic activity">
    <reaction evidence="1 8 9">
        <text>[protein]-peptidylproline (omega=180) = [protein]-peptidylproline (omega=0)</text>
        <dbReference type="Rhea" id="RHEA:16237"/>
        <dbReference type="Rhea" id="RHEA-COMP:10747"/>
        <dbReference type="Rhea" id="RHEA-COMP:10748"/>
        <dbReference type="ChEBI" id="CHEBI:83833"/>
        <dbReference type="ChEBI" id="CHEBI:83834"/>
        <dbReference type="EC" id="5.2.1.8"/>
    </reaction>
</comment>
<dbReference type="KEGG" id="nfn:NFRAN_2719"/>
<dbReference type="GeneID" id="39421862"/>
<dbReference type="SUPFAM" id="SSF54534">
    <property type="entry name" value="FKBP-like"/>
    <property type="match status" value="1"/>
</dbReference>
<evidence type="ECO:0000256" key="6">
    <source>
        <dbReference type="ARBA" id="ARBA00023186"/>
    </source>
</evidence>
<evidence type="ECO:0000313" key="13">
    <source>
        <dbReference type="Proteomes" id="UP000294299"/>
    </source>
</evidence>
<feature type="compositionally biased region" description="Basic and acidic residues" evidence="10">
    <location>
        <begin position="263"/>
        <end position="284"/>
    </location>
</feature>